<dbReference type="CDD" id="cd00448">
    <property type="entry name" value="YjgF_YER057c_UK114_family"/>
    <property type="match status" value="1"/>
</dbReference>
<dbReference type="Proteomes" id="UP000069162">
    <property type="component" value="Chromosome"/>
</dbReference>
<dbReference type="PANTHER" id="PTHR11803:SF58">
    <property type="entry name" value="PROTEIN HMF1-RELATED"/>
    <property type="match status" value="1"/>
</dbReference>
<dbReference type="KEGG" id="kle:AO703_09080"/>
<comment type="subunit">
    <text evidence="2">Homotrimer.</text>
</comment>
<sequence length="129" mass="13904">MTDIVLNTSESCPPAGHYSASCTARGMVYVSGQLPITFSGEKLTNAPFRQQARQALENLDACLAGAGTSRARLVQVRVYMTDIAQWPEFNDVYAEWIGEFRPARAVAGVSALHYGLAVEVEAIALAPDL</sequence>
<dbReference type="FunFam" id="3.30.1330.40:FF:000001">
    <property type="entry name" value="L-PSP family endoribonuclease"/>
    <property type="match status" value="1"/>
</dbReference>
<evidence type="ECO:0000256" key="2">
    <source>
        <dbReference type="ARBA" id="ARBA00011233"/>
    </source>
</evidence>
<dbReference type="GO" id="GO:0005829">
    <property type="term" value="C:cytosol"/>
    <property type="evidence" value="ECO:0007669"/>
    <property type="project" value="TreeGrafter"/>
</dbReference>
<evidence type="ECO:0000313" key="3">
    <source>
        <dbReference type="EMBL" id="ALR76443.1"/>
    </source>
</evidence>
<dbReference type="SUPFAM" id="SSF55298">
    <property type="entry name" value="YjgF-like"/>
    <property type="match status" value="1"/>
</dbReference>
<dbReference type="InterPro" id="IPR035959">
    <property type="entry name" value="RutC-like_sf"/>
</dbReference>
<reference evidence="4" key="1">
    <citation type="submission" date="2015-10" db="EMBL/GenBank/DDBJ databases">
        <title>Complete Genome Sequencing of Klebsiella sp. strain G5.</title>
        <authorList>
            <person name="Chan K.-G."/>
            <person name="Chen J.-W."/>
        </authorList>
    </citation>
    <scope>NUCLEOTIDE SEQUENCE [LARGE SCALE GENOMIC DNA]</scope>
    <source>
        <strain evidence="4">G5</strain>
    </source>
</reference>
<evidence type="ECO:0000256" key="1">
    <source>
        <dbReference type="ARBA" id="ARBA00010552"/>
    </source>
</evidence>
<accession>A0A806X9Z2</accession>
<dbReference type="EMBL" id="CP012871">
    <property type="protein sequence ID" value="ALR76443.1"/>
    <property type="molecule type" value="Genomic_DNA"/>
</dbReference>
<dbReference type="InterPro" id="IPR006175">
    <property type="entry name" value="YjgF/YER057c/UK114"/>
</dbReference>
<dbReference type="RefSeq" id="WP_062741000.1">
    <property type="nucleotide sequence ID" value="NZ_CP012871.1"/>
</dbReference>
<gene>
    <name evidence="3" type="ORF">AO703_09080</name>
</gene>
<dbReference type="GO" id="GO:0019239">
    <property type="term" value="F:deaminase activity"/>
    <property type="evidence" value="ECO:0007669"/>
    <property type="project" value="TreeGrafter"/>
</dbReference>
<dbReference type="PANTHER" id="PTHR11803">
    <property type="entry name" value="2-IMINOBUTANOATE/2-IMINOPROPANOATE DEAMINASE RIDA"/>
    <property type="match status" value="1"/>
</dbReference>
<proteinExistence type="inferred from homology"/>
<name>A0A806X9Z2_9ENTR</name>
<evidence type="ECO:0000313" key="4">
    <source>
        <dbReference type="Proteomes" id="UP000069162"/>
    </source>
</evidence>
<dbReference type="AlphaFoldDB" id="A0A806X9Z2"/>
<comment type="similarity">
    <text evidence="1">Belongs to the RutC family.</text>
</comment>
<organism evidence="3 4">
    <name type="scientific">[Enterobacter] lignolyticus</name>
    <dbReference type="NCBI Taxonomy" id="1334193"/>
    <lineage>
        <taxon>Bacteria</taxon>
        <taxon>Pseudomonadati</taxon>
        <taxon>Pseudomonadota</taxon>
        <taxon>Gammaproteobacteria</taxon>
        <taxon>Enterobacterales</taxon>
        <taxon>Enterobacteriaceae</taxon>
        <taxon>Pluralibacter</taxon>
    </lineage>
</organism>
<dbReference type="Pfam" id="PF01042">
    <property type="entry name" value="Ribonuc_L-PSP"/>
    <property type="match status" value="1"/>
</dbReference>
<protein>
    <submittedName>
        <fullName evidence="3">Enamine deaminase RidA</fullName>
    </submittedName>
</protein>
<dbReference type="Gene3D" id="3.30.1330.40">
    <property type="entry name" value="RutC-like"/>
    <property type="match status" value="1"/>
</dbReference>